<dbReference type="InterPro" id="IPR010372">
    <property type="entry name" value="DNA_pol3_delta_N"/>
</dbReference>
<dbReference type="NCBIfam" id="TIGR01128">
    <property type="entry name" value="holA"/>
    <property type="match status" value="1"/>
</dbReference>
<dbReference type="KEGG" id="cpy:Cphy_1962"/>
<feature type="domain" description="DNA polymerase III delta N-terminal" evidence="9">
    <location>
        <begin position="17"/>
        <end position="121"/>
    </location>
</feature>
<name>A9KHP5_LACP7</name>
<keyword evidence="5" id="KW-0235">DNA replication</keyword>
<evidence type="ECO:0000256" key="1">
    <source>
        <dbReference type="ARBA" id="ARBA00012417"/>
    </source>
</evidence>
<dbReference type="InterPro" id="IPR048466">
    <property type="entry name" value="DNA_pol3_delta-like_C"/>
</dbReference>
<keyword evidence="12" id="KW-1185">Reference proteome</keyword>
<comment type="similarity">
    <text evidence="7">Belongs to the DNA polymerase HolA subunit family.</text>
</comment>
<reference evidence="12" key="1">
    <citation type="submission" date="2007-11" db="EMBL/GenBank/DDBJ databases">
        <title>Complete genome sequence of Clostridium phytofermentans ISDg.</title>
        <authorList>
            <person name="Leschine S.B."/>
            <person name="Warnick T.A."/>
            <person name="Blanchard J.L."/>
            <person name="Schnell D.J."/>
            <person name="Petit E.L."/>
            <person name="LaTouf W.G."/>
            <person name="Copeland A."/>
            <person name="Lucas S."/>
            <person name="Lapidus A."/>
            <person name="Barry K."/>
            <person name="Glavina del Rio T."/>
            <person name="Dalin E."/>
            <person name="Tice H."/>
            <person name="Pitluck S."/>
            <person name="Kiss H."/>
            <person name="Brettin T."/>
            <person name="Bruce D."/>
            <person name="Detter J.C."/>
            <person name="Han C."/>
            <person name="Kuske C."/>
            <person name="Schmutz J."/>
            <person name="Larimer F."/>
            <person name="Land M."/>
            <person name="Hauser L."/>
            <person name="Kyrpides N."/>
            <person name="Kim E.A."/>
            <person name="Richardson P."/>
        </authorList>
    </citation>
    <scope>NUCLEOTIDE SEQUENCE [LARGE SCALE GENOMIC DNA]</scope>
    <source>
        <strain evidence="12">ATCC 700394 / DSM 18823 / ISDg</strain>
    </source>
</reference>
<feature type="domain" description="DNA polymerase III delta subunit-like C-terminal" evidence="10">
    <location>
        <begin position="204"/>
        <end position="321"/>
    </location>
</feature>
<dbReference type="OrthoDB" id="9775929at2"/>
<protein>
    <recommendedName>
        <fullName evidence="2">DNA polymerase III subunit delta</fullName>
        <ecNumber evidence="1">2.7.7.7</ecNumber>
    </recommendedName>
</protein>
<dbReference type="GO" id="GO:0003677">
    <property type="term" value="F:DNA binding"/>
    <property type="evidence" value="ECO:0007669"/>
    <property type="project" value="InterPro"/>
</dbReference>
<dbReference type="AlphaFoldDB" id="A9KHP5"/>
<comment type="catalytic activity">
    <reaction evidence="8">
        <text>DNA(n) + a 2'-deoxyribonucleoside 5'-triphosphate = DNA(n+1) + diphosphate</text>
        <dbReference type="Rhea" id="RHEA:22508"/>
        <dbReference type="Rhea" id="RHEA-COMP:17339"/>
        <dbReference type="Rhea" id="RHEA-COMP:17340"/>
        <dbReference type="ChEBI" id="CHEBI:33019"/>
        <dbReference type="ChEBI" id="CHEBI:61560"/>
        <dbReference type="ChEBI" id="CHEBI:173112"/>
        <dbReference type="EC" id="2.7.7.7"/>
    </reaction>
</comment>
<evidence type="ECO:0000256" key="3">
    <source>
        <dbReference type="ARBA" id="ARBA00022679"/>
    </source>
</evidence>
<organism evidence="11 12">
    <name type="scientific">Lachnoclostridium phytofermentans (strain ATCC 700394 / DSM 18823 / ISDg)</name>
    <name type="common">Clostridium phytofermentans</name>
    <dbReference type="NCBI Taxonomy" id="357809"/>
    <lineage>
        <taxon>Bacteria</taxon>
        <taxon>Bacillati</taxon>
        <taxon>Bacillota</taxon>
        <taxon>Clostridia</taxon>
        <taxon>Lachnospirales</taxon>
        <taxon>Lachnospiraceae</taxon>
    </lineage>
</organism>
<dbReference type="InterPro" id="IPR005790">
    <property type="entry name" value="DNA_polIII_delta"/>
</dbReference>
<dbReference type="SUPFAM" id="SSF48019">
    <property type="entry name" value="post-AAA+ oligomerization domain-like"/>
    <property type="match status" value="1"/>
</dbReference>
<evidence type="ECO:0000256" key="5">
    <source>
        <dbReference type="ARBA" id="ARBA00022705"/>
    </source>
</evidence>
<evidence type="ECO:0000256" key="4">
    <source>
        <dbReference type="ARBA" id="ARBA00022695"/>
    </source>
</evidence>
<gene>
    <name evidence="11" type="ordered locus">Cphy_1962</name>
</gene>
<dbReference type="GO" id="GO:0006261">
    <property type="term" value="P:DNA-templated DNA replication"/>
    <property type="evidence" value="ECO:0007669"/>
    <property type="project" value="TreeGrafter"/>
</dbReference>
<dbReference type="Pfam" id="PF06144">
    <property type="entry name" value="DNA_pol3_delta"/>
    <property type="match status" value="1"/>
</dbReference>
<sequence length="325" mass="37692">MNTLKQHIKTKSYEHFYLLYGNEAYLKRFYKNKLKAGILGDSDEMNFTYVEGKDINCNEMIHIAQTMPFFSDRRLLLIENSGWFKNQSEFADYIRDMPETTYVVFVENEVDKRNRLYKAVKDLGYISELNGLDEKSLKMWVVSLLQRENKKITDATLTYFLNKVGTNLDNIQSEIDKLVSYCYEREVITEEDIKAVCSEQITGKMFQMLDAIASKNQKLALEMYYDLLTLREKPMTILYLLNRHINLIMQCKALLSKRTSNAEIASKIGVPPFAVAKYAAQARNFTEENLKKSLILGTEIEEQVKTGRLIDQIGVELLIIKTIIS</sequence>
<dbReference type="GO" id="GO:0009360">
    <property type="term" value="C:DNA polymerase III complex"/>
    <property type="evidence" value="ECO:0007669"/>
    <property type="project" value="InterPro"/>
</dbReference>
<evidence type="ECO:0000256" key="8">
    <source>
        <dbReference type="ARBA" id="ARBA00049244"/>
    </source>
</evidence>
<evidence type="ECO:0000259" key="9">
    <source>
        <dbReference type="Pfam" id="PF06144"/>
    </source>
</evidence>
<dbReference type="STRING" id="357809.Cphy_1962"/>
<dbReference type="InterPro" id="IPR027417">
    <property type="entry name" value="P-loop_NTPase"/>
</dbReference>
<dbReference type="Proteomes" id="UP000000370">
    <property type="component" value="Chromosome"/>
</dbReference>
<dbReference type="RefSeq" id="WP_012199984.1">
    <property type="nucleotide sequence ID" value="NC_010001.1"/>
</dbReference>
<keyword evidence="3" id="KW-0808">Transferase</keyword>
<dbReference type="EMBL" id="CP000885">
    <property type="protein sequence ID" value="ABX42330.1"/>
    <property type="molecule type" value="Genomic_DNA"/>
</dbReference>
<dbReference type="HOGENOM" id="CLU_044694_2_2_9"/>
<dbReference type="InterPro" id="IPR008921">
    <property type="entry name" value="DNA_pol3_clamp-load_cplx_C"/>
</dbReference>
<dbReference type="Pfam" id="PF21694">
    <property type="entry name" value="DNA_pol3_delta_C"/>
    <property type="match status" value="1"/>
</dbReference>
<dbReference type="PANTHER" id="PTHR34388">
    <property type="entry name" value="DNA POLYMERASE III SUBUNIT DELTA"/>
    <property type="match status" value="1"/>
</dbReference>
<dbReference type="SUPFAM" id="SSF52540">
    <property type="entry name" value="P-loop containing nucleoside triphosphate hydrolases"/>
    <property type="match status" value="1"/>
</dbReference>
<dbReference type="PANTHER" id="PTHR34388:SF1">
    <property type="entry name" value="DNA POLYMERASE III SUBUNIT DELTA"/>
    <property type="match status" value="1"/>
</dbReference>
<evidence type="ECO:0000256" key="2">
    <source>
        <dbReference type="ARBA" id="ARBA00017703"/>
    </source>
</evidence>
<keyword evidence="6" id="KW-0239">DNA-directed DNA polymerase</keyword>
<evidence type="ECO:0000256" key="7">
    <source>
        <dbReference type="ARBA" id="ARBA00034754"/>
    </source>
</evidence>
<dbReference type="EC" id="2.7.7.7" evidence="1"/>
<dbReference type="Gene3D" id="1.10.8.60">
    <property type="match status" value="1"/>
</dbReference>
<dbReference type="eggNOG" id="COG1466">
    <property type="taxonomic scope" value="Bacteria"/>
</dbReference>
<dbReference type="Gene3D" id="3.40.50.300">
    <property type="entry name" value="P-loop containing nucleotide triphosphate hydrolases"/>
    <property type="match status" value="1"/>
</dbReference>
<evidence type="ECO:0000256" key="6">
    <source>
        <dbReference type="ARBA" id="ARBA00022932"/>
    </source>
</evidence>
<evidence type="ECO:0000259" key="10">
    <source>
        <dbReference type="Pfam" id="PF21694"/>
    </source>
</evidence>
<evidence type="ECO:0000313" key="11">
    <source>
        <dbReference type="EMBL" id="ABX42330.1"/>
    </source>
</evidence>
<evidence type="ECO:0000313" key="12">
    <source>
        <dbReference type="Proteomes" id="UP000000370"/>
    </source>
</evidence>
<keyword evidence="4" id="KW-0548">Nucleotidyltransferase</keyword>
<accession>A9KHP5</accession>
<dbReference type="Gene3D" id="1.20.272.10">
    <property type="match status" value="1"/>
</dbReference>
<dbReference type="GO" id="GO:0003887">
    <property type="term" value="F:DNA-directed DNA polymerase activity"/>
    <property type="evidence" value="ECO:0007669"/>
    <property type="project" value="UniProtKB-KW"/>
</dbReference>
<proteinExistence type="inferred from homology"/>